<dbReference type="EMBL" id="DUMN01000620">
    <property type="protein sequence ID" value="HHV70178.1"/>
    <property type="molecule type" value="Genomic_DNA"/>
</dbReference>
<feature type="transmembrane region" description="Helical" evidence="1">
    <location>
        <begin position="161"/>
        <end position="178"/>
    </location>
</feature>
<sequence length="194" mass="21212">MSEDQNVKLAPMELDEVKARELEEQFDTEIRFRPLAPLSARIVGGLLIVLSLFHYYTAGFGILSEMVHRGIHLSFVLGLVFLVFPFSRTGYDKPAVSSLLRPLGISIIDWALAIVAVVAVLHVPLIPLDDLAFRVGNPTTTDVVLGGLLILILLEATRRSVGWPLPIISILFMLYALYGPSMPGILVHPGATVS</sequence>
<reference evidence="2 3" key="1">
    <citation type="journal article" date="2020" name="Biotechnol. Biofuels">
        <title>New insights from the biogas microbiome by comprehensive genome-resolved metagenomics of nearly 1600 species originating from multiple anaerobic digesters.</title>
        <authorList>
            <person name="Campanaro S."/>
            <person name="Treu L."/>
            <person name="Rodriguez-R L.M."/>
            <person name="Kovalovszki A."/>
            <person name="Ziels R.M."/>
            <person name="Maus I."/>
            <person name="Zhu X."/>
            <person name="Kougias P.G."/>
            <person name="Basile A."/>
            <person name="Luo G."/>
            <person name="Schluter A."/>
            <person name="Konstantinidis K.T."/>
            <person name="Angelidaki I."/>
        </authorList>
    </citation>
    <scope>NUCLEOTIDE SEQUENCE [LARGE SCALE GENOMIC DNA]</scope>
    <source>
        <strain evidence="2">AS04akNAM_66</strain>
    </source>
</reference>
<keyword evidence="1" id="KW-0812">Transmembrane</keyword>
<protein>
    <submittedName>
        <fullName evidence="2">TRAP transporter permease</fullName>
    </submittedName>
</protein>
<gene>
    <name evidence="2" type="ORF">GXX48_21480</name>
</gene>
<dbReference type="AlphaFoldDB" id="A0A7V6U1Q5"/>
<dbReference type="Proteomes" id="UP000551563">
    <property type="component" value="Unassembled WGS sequence"/>
</dbReference>
<accession>A0A7V6U1Q5</accession>
<organism evidence="2 3">
    <name type="scientific">Brucella intermedia</name>
    <dbReference type="NCBI Taxonomy" id="94625"/>
    <lineage>
        <taxon>Bacteria</taxon>
        <taxon>Pseudomonadati</taxon>
        <taxon>Pseudomonadota</taxon>
        <taxon>Alphaproteobacteria</taxon>
        <taxon>Hyphomicrobiales</taxon>
        <taxon>Brucellaceae</taxon>
        <taxon>Brucella/Ochrobactrum group</taxon>
        <taxon>Brucella</taxon>
    </lineage>
</organism>
<keyword evidence="1" id="KW-0472">Membrane</keyword>
<evidence type="ECO:0000313" key="3">
    <source>
        <dbReference type="Proteomes" id="UP000551563"/>
    </source>
</evidence>
<feature type="transmembrane region" description="Helical" evidence="1">
    <location>
        <begin position="38"/>
        <end position="58"/>
    </location>
</feature>
<feature type="transmembrane region" description="Helical" evidence="1">
    <location>
        <begin position="70"/>
        <end position="87"/>
    </location>
</feature>
<evidence type="ECO:0000313" key="2">
    <source>
        <dbReference type="EMBL" id="HHV70178.1"/>
    </source>
</evidence>
<evidence type="ECO:0000256" key="1">
    <source>
        <dbReference type="SAM" id="Phobius"/>
    </source>
</evidence>
<keyword evidence="1" id="KW-1133">Transmembrane helix</keyword>
<dbReference type="PANTHER" id="PTHR43849:SF2">
    <property type="entry name" value="BLL3936 PROTEIN"/>
    <property type="match status" value="1"/>
</dbReference>
<feature type="non-terminal residue" evidence="2">
    <location>
        <position position="194"/>
    </location>
</feature>
<name>A0A7V6U1Q5_9HYPH</name>
<dbReference type="PANTHER" id="PTHR43849">
    <property type="entry name" value="BLL3936 PROTEIN"/>
    <property type="match status" value="1"/>
</dbReference>
<proteinExistence type="predicted"/>
<comment type="caution">
    <text evidence="2">The sequence shown here is derived from an EMBL/GenBank/DDBJ whole genome shotgun (WGS) entry which is preliminary data.</text>
</comment>
<feature type="transmembrane region" description="Helical" evidence="1">
    <location>
        <begin position="135"/>
        <end position="154"/>
    </location>
</feature>
<feature type="transmembrane region" description="Helical" evidence="1">
    <location>
        <begin position="99"/>
        <end position="123"/>
    </location>
</feature>